<protein>
    <recommendedName>
        <fullName evidence="4">Outer membrane lipoprotein-sorting protein</fullName>
    </recommendedName>
</protein>
<dbReference type="Gene3D" id="2.50.20.10">
    <property type="entry name" value="Lipoprotein localisation LolA/LolB/LppX"/>
    <property type="match status" value="1"/>
</dbReference>
<dbReference type="Proteomes" id="UP000603234">
    <property type="component" value="Unassembled WGS sequence"/>
</dbReference>
<feature type="region of interest" description="Disordered" evidence="1">
    <location>
        <begin position="26"/>
        <end position="45"/>
    </location>
</feature>
<evidence type="ECO:0000313" key="2">
    <source>
        <dbReference type="EMBL" id="MBC3802942.1"/>
    </source>
</evidence>
<dbReference type="PROSITE" id="PS51257">
    <property type="entry name" value="PROKAR_LIPOPROTEIN"/>
    <property type="match status" value="1"/>
</dbReference>
<evidence type="ECO:0008006" key="4">
    <source>
        <dbReference type="Google" id="ProtNLM"/>
    </source>
</evidence>
<gene>
    <name evidence="2" type="ORF">GH808_00600</name>
</gene>
<dbReference type="PANTHER" id="PTHR37507">
    <property type="entry name" value="SPORULATION PROTEIN YDCC"/>
    <property type="match status" value="1"/>
</dbReference>
<dbReference type="InterPro" id="IPR052944">
    <property type="entry name" value="Sporulation_related"/>
</dbReference>
<dbReference type="PANTHER" id="PTHR37507:SF2">
    <property type="entry name" value="SPORULATION PROTEIN YDCC"/>
    <property type="match status" value="1"/>
</dbReference>
<sequence length="254" mass="27319">MKKSYYLILAVVVLAVFMLAGCGSNTSKSSDSQTNSNQTATTDSSLTGAELLKSLNLTYPDSLKMTTTTTGSGMDSTVTTVTKGENSRIEMDVADAGRQIIIHNAQAGMTYQYTEGQTTGLAFKDEDVTSATSDLGVAQDVPSITDLTADYPENMVARMDTLDGEKVVYIETTETDTQEGTLDVHMWVSTKYGVPLKFEIYSNGSLIMTSRVTDISTDASIADSLFTPPADVTFTDFSNINLDDLTNLTNSFGE</sequence>
<dbReference type="EMBL" id="WJBC01000001">
    <property type="protein sequence ID" value="MBC3802942.1"/>
    <property type="molecule type" value="Genomic_DNA"/>
</dbReference>
<dbReference type="RefSeq" id="WP_186840863.1">
    <property type="nucleotide sequence ID" value="NZ_WJBC01000001.1"/>
</dbReference>
<reference evidence="2 3" key="1">
    <citation type="journal article" date="2020" name="mSystems">
        <title>Defining Genomic and Predicted Metabolic Features of the Acetobacterium Genus.</title>
        <authorList>
            <person name="Ross D.E."/>
            <person name="Marshall C.W."/>
            <person name="Gulliver D."/>
            <person name="May H.D."/>
            <person name="Norman R.S."/>
        </authorList>
    </citation>
    <scope>NUCLEOTIDE SEQUENCE [LARGE SCALE GENOMIC DNA]</scope>
    <source>
        <strain evidence="2 3">DSM 8238</strain>
    </source>
</reference>
<name>A0ABR6WQR2_9FIRM</name>
<dbReference type="InterPro" id="IPR029046">
    <property type="entry name" value="LolA/LolB/LppX"/>
</dbReference>
<organism evidence="2 3">
    <name type="scientific">Acetobacterium fimetarium</name>
    <dbReference type="NCBI Taxonomy" id="52691"/>
    <lineage>
        <taxon>Bacteria</taxon>
        <taxon>Bacillati</taxon>
        <taxon>Bacillota</taxon>
        <taxon>Clostridia</taxon>
        <taxon>Eubacteriales</taxon>
        <taxon>Eubacteriaceae</taxon>
        <taxon>Acetobacterium</taxon>
    </lineage>
</organism>
<proteinExistence type="predicted"/>
<evidence type="ECO:0000256" key="1">
    <source>
        <dbReference type="SAM" id="MobiDB-lite"/>
    </source>
</evidence>
<keyword evidence="3" id="KW-1185">Reference proteome</keyword>
<evidence type="ECO:0000313" key="3">
    <source>
        <dbReference type="Proteomes" id="UP000603234"/>
    </source>
</evidence>
<comment type="caution">
    <text evidence="2">The sequence shown here is derived from an EMBL/GenBank/DDBJ whole genome shotgun (WGS) entry which is preliminary data.</text>
</comment>
<dbReference type="SUPFAM" id="SSF89392">
    <property type="entry name" value="Prokaryotic lipoproteins and lipoprotein localization factors"/>
    <property type="match status" value="1"/>
</dbReference>
<accession>A0ABR6WQR2</accession>